<protein>
    <recommendedName>
        <fullName evidence="12">Elongation factor 1 alpha-like protein</fullName>
    </recommendedName>
</protein>
<evidence type="ECO:0000256" key="9">
    <source>
        <dbReference type="ARBA" id="ARBA00023134"/>
    </source>
</evidence>
<dbReference type="InterPro" id="IPR009001">
    <property type="entry name" value="Transl_elong_EF1A/Init_IF2_C"/>
</dbReference>
<dbReference type="PANTHER" id="PTHR23115">
    <property type="entry name" value="TRANSLATION FACTOR"/>
    <property type="match status" value="1"/>
</dbReference>
<dbReference type="InParanoid" id="F0XLW7"/>
<dbReference type="GO" id="GO:0005525">
    <property type="term" value="F:GTP binding"/>
    <property type="evidence" value="ECO:0007669"/>
    <property type="project" value="UniProtKB-KW"/>
</dbReference>
<dbReference type="Pfam" id="PF08938">
    <property type="entry name" value="HBS1_N"/>
    <property type="match status" value="1"/>
</dbReference>
<dbReference type="InterPro" id="IPR027417">
    <property type="entry name" value="P-loop_NTPase"/>
</dbReference>
<dbReference type="HOGENOM" id="CLU_007265_3_2_1"/>
<dbReference type="InterPro" id="IPR004161">
    <property type="entry name" value="EFTu-like_2"/>
</dbReference>
<feature type="compositionally biased region" description="Basic and acidic residues" evidence="13">
    <location>
        <begin position="1"/>
        <end position="11"/>
    </location>
</feature>
<dbReference type="SUPFAM" id="SSF50447">
    <property type="entry name" value="Translation proteins"/>
    <property type="match status" value="1"/>
</dbReference>
<keyword evidence="5 15" id="KW-0251">Elongation factor</keyword>
<evidence type="ECO:0000256" key="12">
    <source>
        <dbReference type="ARBA" id="ARBA00074866"/>
    </source>
</evidence>
<dbReference type="GO" id="GO:0003746">
    <property type="term" value="F:translation elongation factor activity"/>
    <property type="evidence" value="ECO:0007669"/>
    <property type="project" value="UniProtKB-KW"/>
</dbReference>
<organism evidence="16">
    <name type="scientific">Grosmannia clavigera (strain kw1407 / UAMH 11150)</name>
    <name type="common">Blue stain fungus</name>
    <name type="synonym">Graphiocladiella clavigera</name>
    <dbReference type="NCBI Taxonomy" id="655863"/>
    <lineage>
        <taxon>Eukaryota</taxon>
        <taxon>Fungi</taxon>
        <taxon>Dikarya</taxon>
        <taxon>Ascomycota</taxon>
        <taxon>Pezizomycotina</taxon>
        <taxon>Sordariomycetes</taxon>
        <taxon>Sordariomycetidae</taxon>
        <taxon>Ophiostomatales</taxon>
        <taxon>Ophiostomataceae</taxon>
        <taxon>Leptographium</taxon>
    </lineage>
</organism>
<dbReference type="InterPro" id="IPR004160">
    <property type="entry name" value="Transl_elong_EFTu/EF1A_C"/>
</dbReference>
<feature type="region of interest" description="Disordered" evidence="13">
    <location>
        <begin position="321"/>
        <end position="346"/>
    </location>
</feature>
<dbReference type="InterPro" id="IPR000795">
    <property type="entry name" value="T_Tr_GTP-bd_dom"/>
</dbReference>
<dbReference type="Pfam" id="PF00009">
    <property type="entry name" value="GTP_EFTU"/>
    <property type="match status" value="1"/>
</dbReference>
<dbReference type="FunFam" id="2.40.30.10:FF:000020">
    <property type="entry name" value="Translation elongation factor EF-1"/>
    <property type="match status" value="1"/>
</dbReference>
<dbReference type="GO" id="GO:1990533">
    <property type="term" value="C:Dom34-Hbs1 complex"/>
    <property type="evidence" value="ECO:0007669"/>
    <property type="project" value="UniProtKB-ARBA"/>
</dbReference>
<evidence type="ECO:0000256" key="4">
    <source>
        <dbReference type="ARBA" id="ARBA00022741"/>
    </source>
</evidence>
<comment type="subcellular location">
    <subcellularLocation>
        <location evidence="1">Cytoplasm</location>
    </subcellularLocation>
</comment>
<comment type="subunit">
    <text evidence="11">Component of the Dom34-Hbs1 complex, also named Pelota-HBS1L complex, composed of dom34 and hbs1.</text>
</comment>
<sequence>MSRHQDYRNYDYEQDLGEYDGEDEGDEMSPEDRALLALSVEEATERLGENVKKVPQDSIAEAVYHYYYDVDKAVAYLVKTFINPSPAPAPAAKQAKQAKAKAKQDSPDAKSSYASFFEDMPWLGVPQSRQTIFVAPLLPRGGLLGGASVAPKMSKLQALAAQRKRKAEEAKKTKEVGFAAEKTQPQAKVDEHTSKSLKLALRAVRQPPMPTEKAVTEAPKPAEAEAPKVPAAEAVPMEGVCGPSGAAVHEQREAAQVAKPSAFAQALFGPKKRKRRISDVAEGGFLAVPSLARAPAAAFEAFLSPSPDDVVLQAQAKAFGKATPTGTPAKKRTGAAGAAGQTESTEATLANGVKGLKVDDTPLPRSKNLDVLAEYEKSAKKKNASFVVVGHVDAGKSTMMGRLLLEMKRVDSRTIDKYRKAAKDMGKASFVLAWVLDQGSDERAHGVTIDIATRRFETATTAFTMLDAPGHRDFIPNMIAGASQADFAVLVIDASRGSFESGLKGQTREHALLMRSMGVTRIIVAVNKLDTVGWDRERFEAICQQMGGFLSATGFQAKNISFVPVSGLHGDNLVTRSTAPEAQWYEGATLVEELDRSEPLARALDKPLRLPVAEAFRSTAGAVTVSGRIEAGSLQVGDALLVQPAGEKAHVKQVELQDGSSSDTQTLDWAVAGQSVIVHLAGIEAEHVRPGDVLCDLTKPVTCVDVFSIKVLAFDMLFPMPVEVHRGRINESAKIEELTALLNKTSGTVEKRRPKVVKPGAVARLRVRLHTKLPLERGQRIVLRSEGHTIAAGLLE</sequence>
<dbReference type="InterPro" id="IPR015033">
    <property type="entry name" value="HBS1-like_N"/>
</dbReference>
<dbReference type="GO" id="GO:0002184">
    <property type="term" value="P:cytoplasmic translational termination"/>
    <property type="evidence" value="ECO:0007669"/>
    <property type="project" value="UniProtKB-ARBA"/>
</dbReference>
<accession>F0XLW7</accession>
<comment type="catalytic activity">
    <reaction evidence="10">
        <text>GTP + H2O = GDP + phosphate + H(+)</text>
        <dbReference type="Rhea" id="RHEA:19669"/>
        <dbReference type="ChEBI" id="CHEBI:15377"/>
        <dbReference type="ChEBI" id="CHEBI:15378"/>
        <dbReference type="ChEBI" id="CHEBI:37565"/>
        <dbReference type="ChEBI" id="CHEBI:43474"/>
        <dbReference type="ChEBI" id="CHEBI:58189"/>
    </reaction>
    <physiologicalReaction direction="left-to-right" evidence="10">
        <dbReference type="Rhea" id="RHEA:19670"/>
    </physiologicalReaction>
</comment>
<dbReference type="GO" id="GO:0005829">
    <property type="term" value="C:cytosol"/>
    <property type="evidence" value="ECO:0007669"/>
    <property type="project" value="GOC"/>
</dbReference>
<gene>
    <name evidence="15" type="ORF">CMQ_6165</name>
</gene>
<evidence type="ECO:0000256" key="10">
    <source>
        <dbReference type="ARBA" id="ARBA00049117"/>
    </source>
</evidence>
<feature type="region of interest" description="Disordered" evidence="13">
    <location>
        <begin position="87"/>
        <end position="107"/>
    </location>
</feature>
<dbReference type="CDD" id="cd01883">
    <property type="entry name" value="EF1_alpha"/>
    <property type="match status" value="1"/>
</dbReference>
<dbReference type="STRING" id="655863.F0XLW7"/>
<feature type="domain" description="Tr-type G" evidence="14">
    <location>
        <begin position="381"/>
        <end position="604"/>
    </location>
</feature>
<evidence type="ECO:0000256" key="3">
    <source>
        <dbReference type="ARBA" id="ARBA00022490"/>
    </source>
</evidence>
<dbReference type="GO" id="GO:0006417">
    <property type="term" value="P:regulation of translation"/>
    <property type="evidence" value="ECO:0007669"/>
    <property type="project" value="UniProtKB-KW"/>
</dbReference>
<keyword evidence="3" id="KW-0963">Cytoplasm</keyword>
<feature type="compositionally biased region" description="Acidic residues" evidence="13">
    <location>
        <begin position="12"/>
        <end position="29"/>
    </location>
</feature>
<keyword evidence="4" id="KW-0547">Nucleotide-binding</keyword>
<keyword evidence="16" id="KW-1185">Reference proteome</keyword>
<dbReference type="PROSITE" id="PS51722">
    <property type="entry name" value="G_TR_2"/>
    <property type="match status" value="1"/>
</dbReference>
<evidence type="ECO:0000256" key="8">
    <source>
        <dbReference type="ARBA" id="ARBA00022917"/>
    </source>
</evidence>
<dbReference type="PRINTS" id="PR00315">
    <property type="entry name" value="ELONGATNFCT"/>
</dbReference>
<dbReference type="OrthoDB" id="342024at2759"/>
<evidence type="ECO:0000313" key="15">
    <source>
        <dbReference type="EMBL" id="EFX01223.1"/>
    </source>
</evidence>
<evidence type="ECO:0000256" key="5">
    <source>
        <dbReference type="ARBA" id="ARBA00022768"/>
    </source>
</evidence>
<dbReference type="Pfam" id="PF03143">
    <property type="entry name" value="GTP_EFTU_D3"/>
    <property type="match status" value="1"/>
</dbReference>
<evidence type="ECO:0000256" key="1">
    <source>
        <dbReference type="ARBA" id="ARBA00004496"/>
    </source>
</evidence>
<keyword evidence="7" id="KW-0810">Translation regulation</keyword>
<dbReference type="Gene3D" id="2.40.30.10">
    <property type="entry name" value="Translation factors"/>
    <property type="match status" value="2"/>
</dbReference>
<dbReference type="CDD" id="cd16267">
    <property type="entry name" value="HBS1-like_II"/>
    <property type="match status" value="1"/>
</dbReference>
<dbReference type="eggNOG" id="KOG0458">
    <property type="taxonomic scope" value="Eukaryota"/>
</dbReference>
<dbReference type="SUPFAM" id="SSF50465">
    <property type="entry name" value="EF-Tu/eEF-1alpha/eIF2-gamma C-terminal domain"/>
    <property type="match status" value="1"/>
</dbReference>
<dbReference type="FunFam" id="3.40.50.300:FF:000204">
    <property type="entry name" value="Translation elongation factor Tu"/>
    <property type="match status" value="1"/>
</dbReference>
<comment type="similarity">
    <text evidence="2">Belongs to the TRAFAC class translation factor GTPase superfamily. Classic translation factor GTPase family. EF-Tu/EF-1A subfamily.</text>
</comment>
<dbReference type="RefSeq" id="XP_014170705.1">
    <property type="nucleotide sequence ID" value="XM_014315230.1"/>
</dbReference>
<dbReference type="SUPFAM" id="SSF52540">
    <property type="entry name" value="P-loop containing nucleoside triphosphate hydrolases"/>
    <property type="match status" value="1"/>
</dbReference>
<dbReference type="Pfam" id="PF03144">
    <property type="entry name" value="GTP_EFTU_D2"/>
    <property type="match status" value="1"/>
</dbReference>
<dbReference type="Gene3D" id="3.40.50.300">
    <property type="entry name" value="P-loop containing nucleotide triphosphate hydrolases"/>
    <property type="match status" value="1"/>
</dbReference>
<keyword evidence="8" id="KW-0648">Protein biosynthesis</keyword>
<reference evidence="15 16" key="1">
    <citation type="journal article" date="2011" name="Proc. Natl. Acad. Sci. U.S.A.">
        <title>Genome and transcriptome analyses of the mountain pine beetle-fungal symbiont Grosmannia clavigera, a lodgepole pine pathogen.</title>
        <authorList>
            <person name="DiGuistini S."/>
            <person name="Wang Y."/>
            <person name="Liao N.Y."/>
            <person name="Taylor G."/>
            <person name="Tanguay P."/>
            <person name="Feau N."/>
            <person name="Henrissat B."/>
            <person name="Chan S.K."/>
            <person name="Hesse-Orce U."/>
            <person name="Alamouti S.M."/>
            <person name="Tsui C.K.M."/>
            <person name="Docking R.T."/>
            <person name="Levasseur A."/>
            <person name="Haridas S."/>
            <person name="Robertson G."/>
            <person name="Birol I."/>
            <person name="Holt R.A."/>
            <person name="Marra M.A."/>
            <person name="Hamelin R.C."/>
            <person name="Hirst M."/>
            <person name="Jones S.J.M."/>
            <person name="Bohlmann J."/>
            <person name="Breuil C."/>
        </authorList>
    </citation>
    <scope>NUCLEOTIDE SEQUENCE [LARGE SCALE GENOMIC DNA]</scope>
    <source>
        <strain evidence="16">kw1407 / UAMH 11150</strain>
    </source>
</reference>
<feature type="region of interest" description="Disordered" evidence="13">
    <location>
        <begin position="207"/>
        <end position="227"/>
    </location>
</feature>
<evidence type="ECO:0000313" key="16">
    <source>
        <dbReference type="Proteomes" id="UP000007796"/>
    </source>
</evidence>
<evidence type="ECO:0000256" key="6">
    <source>
        <dbReference type="ARBA" id="ARBA00022801"/>
    </source>
</evidence>
<feature type="region of interest" description="Disordered" evidence="13">
    <location>
        <begin position="1"/>
        <end position="29"/>
    </location>
</feature>
<dbReference type="InterPro" id="IPR009000">
    <property type="entry name" value="Transl_B-barrel_sf"/>
</dbReference>
<keyword evidence="6" id="KW-0378">Hydrolase</keyword>
<evidence type="ECO:0000256" key="7">
    <source>
        <dbReference type="ARBA" id="ARBA00022845"/>
    </source>
</evidence>
<dbReference type="Proteomes" id="UP000007796">
    <property type="component" value="Unassembled WGS sequence"/>
</dbReference>
<keyword evidence="9" id="KW-0342">GTP-binding</keyword>
<evidence type="ECO:0000256" key="2">
    <source>
        <dbReference type="ARBA" id="ARBA00007249"/>
    </source>
</evidence>
<dbReference type="GO" id="GO:0003924">
    <property type="term" value="F:GTPase activity"/>
    <property type="evidence" value="ECO:0007669"/>
    <property type="project" value="InterPro"/>
</dbReference>
<proteinExistence type="inferred from homology"/>
<evidence type="ECO:0000256" key="11">
    <source>
        <dbReference type="ARBA" id="ARBA00063537"/>
    </source>
</evidence>
<dbReference type="AlphaFoldDB" id="F0XLW7"/>
<dbReference type="EMBL" id="GL629794">
    <property type="protein sequence ID" value="EFX01223.1"/>
    <property type="molecule type" value="Genomic_DNA"/>
</dbReference>
<name>F0XLW7_GROCL</name>
<evidence type="ECO:0000256" key="13">
    <source>
        <dbReference type="SAM" id="MobiDB-lite"/>
    </source>
</evidence>
<evidence type="ECO:0000259" key="14">
    <source>
        <dbReference type="PROSITE" id="PS51722"/>
    </source>
</evidence>
<dbReference type="InterPro" id="IPR050100">
    <property type="entry name" value="TRAFAC_GTPase_members"/>
</dbReference>
<feature type="compositionally biased region" description="Low complexity" evidence="13">
    <location>
        <begin position="334"/>
        <end position="346"/>
    </location>
</feature>
<dbReference type="GeneID" id="25979568"/>